<feature type="non-terminal residue" evidence="1">
    <location>
        <position position="64"/>
    </location>
</feature>
<evidence type="ECO:0000313" key="2">
    <source>
        <dbReference type="Proteomes" id="UP000525078"/>
    </source>
</evidence>
<gene>
    <name evidence="1" type="ORF">F8388_017603</name>
</gene>
<proteinExistence type="predicted"/>
<sequence length="64" mass="7129">LLSHSPLHTTVENLSALTEPSPATLCLDTTIFFLNLSPESPPPSSSITVKLWKNLTADMKRRYF</sequence>
<accession>A0A7J6DV95</accession>
<name>A0A7J6DV95_CANSA</name>
<dbReference type="Proteomes" id="UP000525078">
    <property type="component" value="Unassembled WGS sequence"/>
</dbReference>
<organism evidence="1 2">
    <name type="scientific">Cannabis sativa</name>
    <name type="common">Hemp</name>
    <name type="synonym">Marijuana</name>
    <dbReference type="NCBI Taxonomy" id="3483"/>
    <lineage>
        <taxon>Eukaryota</taxon>
        <taxon>Viridiplantae</taxon>
        <taxon>Streptophyta</taxon>
        <taxon>Embryophyta</taxon>
        <taxon>Tracheophyta</taxon>
        <taxon>Spermatophyta</taxon>
        <taxon>Magnoliopsida</taxon>
        <taxon>eudicotyledons</taxon>
        <taxon>Gunneridae</taxon>
        <taxon>Pentapetalae</taxon>
        <taxon>rosids</taxon>
        <taxon>fabids</taxon>
        <taxon>Rosales</taxon>
        <taxon>Cannabaceae</taxon>
        <taxon>Cannabis</taxon>
    </lineage>
</organism>
<protein>
    <submittedName>
        <fullName evidence="1">Uncharacterized protein</fullName>
    </submittedName>
</protein>
<reference evidence="1 2" key="1">
    <citation type="journal article" date="2020" name="bioRxiv">
        <title>Sequence and annotation of 42 cannabis genomes reveals extensive copy number variation in cannabinoid synthesis and pathogen resistance genes.</title>
        <authorList>
            <person name="Mckernan K.J."/>
            <person name="Helbert Y."/>
            <person name="Kane L.T."/>
            <person name="Ebling H."/>
            <person name="Zhang L."/>
            <person name="Liu B."/>
            <person name="Eaton Z."/>
            <person name="Mclaughlin S."/>
            <person name="Kingan S."/>
            <person name="Baybayan P."/>
            <person name="Concepcion G."/>
            <person name="Jordan M."/>
            <person name="Riva A."/>
            <person name="Barbazuk W."/>
            <person name="Harkins T."/>
        </authorList>
    </citation>
    <scope>NUCLEOTIDE SEQUENCE [LARGE SCALE GENOMIC DNA]</scope>
    <source>
        <strain evidence="2">cv. Jamaican Lion 4</strain>
        <tissue evidence="1">Leaf</tissue>
    </source>
</reference>
<evidence type="ECO:0000313" key="1">
    <source>
        <dbReference type="EMBL" id="KAF4350025.1"/>
    </source>
</evidence>
<dbReference type="EMBL" id="JAATIP010000377">
    <property type="protein sequence ID" value="KAF4350025.1"/>
    <property type="molecule type" value="Genomic_DNA"/>
</dbReference>
<comment type="caution">
    <text evidence="1">The sequence shown here is derived from an EMBL/GenBank/DDBJ whole genome shotgun (WGS) entry which is preliminary data.</text>
</comment>
<dbReference type="AlphaFoldDB" id="A0A7J6DV95"/>